<keyword evidence="6" id="KW-1185">Reference proteome</keyword>
<dbReference type="PROSITE" id="PS00518">
    <property type="entry name" value="ZF_RING_1"/>
    <property type="match status" value="1"/>
</dbReference>
<dbReference type="PANTHER" id="PTHR10131:SF94">
    <property type="entry name" value="TNF RECEPTOR-ASSOCIATED FACTOR 4"/>
    <property type="match status" value="1"/>
</dbReference>
<evidence type="ECO:0000256" key="1">
    <source>
        <dbReference type="ARBA" id="ARBA00022723"/>
    </source>
</evidence>
<dbReference type="RefSeq" id="XP_065659905.1">
    <property type="nucleotide sequence ID" value="XM_065803833.1"/>
</dbReference>
<evidence type="ECO:0000256" key="3">
    <source>
        <dbReference type="ARBA" id="ARBA00022833"/>
    </source>
</evidence>
<name>A0ABM4CE02_HYDVU</name>
<dbReference type="GeneID" id="101236294"/>
<dbReference type="PANTHER" id="PTHR10131">
    <property type="entry name" value="TNF RECEPTOR ASSOCIATED FACTOR"/>
    <property type="match status" value="1"/>
</dbReference>
<evidence type="ECO:0000256" key="2">
    <source>
        <dbReference type="ARBA" id="ARBA00022771"/>
    </source>
</evidence>
<dbReference type="Gene3D" id="3.30.40.10">
    <property type="entry name" value="Zinc/RING finger domain, C3HC4 (zinc finger)"/>
    <property type="match status" value="2"/>
</dbReference>
<protein>
    <submittedName>
        <fullName evidence="7">RING finger protein 151 isoform X2</fullName>
    </submittedName>
</protein>
<keyword evidence="3" id="KW-0862">Zinc</keyword>
<evidence type="ECO:0000313" key="6">
    <source>
        <dbReference type="Proteomes" id="UP001652625"/>
    </source>
</evidence>
<keyword evidence="1" id="KW-0479">Metal-binding</keyword>
<dbReference type="SMART" id="SM00184">
    <property type="entry name" value="RING"/>
    <property type="match status" value="1"/>
</dbReference>
<evidence type="ECO:0000259" key="5">
    <source>
        <dbReference type="PROSITE" id="PS50089"/>
    </source>
</evidence>
<proteinExistence type="predicted"/>
<reference evidence="7" key="1">
    <citation type="submission" date="2025-08" db="UniProtKB">
        <authorList>
            <consortium name="RefSeq"/>
        </authorList>
    </citation>
    <scope>IDENTIFICATION</scope>
</reference>
<keyword evidence="2 4" id="KW-0863">Zinc-finger</keyword>
<dbReference type="Pfam" id="PF13923">
    <property type="entry name" value="zf-C3HC4_2"/>
    <property type="match status" value="1"/>
</dbReference>
<dbReference type="InterPro" id="IPR013083">
    <property type="entry name" value="Znf_RING/FYVE/PHD"/>
</dbReference>
<dbReference type="Proteomes" id="UP001652625">
    <property type="component" value="Chromosome 08"/>
</dbReference>
<evidence type="ECO:0000256" key="4">
    <source>
        <dbReference type="PROSITE-ProRule" id="PRU00175"/>
    </source>
</evidence>
<feature type="domain" description="RING-type" evidence="5">
    <location>
        <begin position="19"/>
        <end position="57"/>
    </location>
</feature>
<dbReference type="SUPFAM" id="SSF57850">
    <property type="entry name" value="RING/U-box"/>
    <property type="match status" value="1"/>
</dbReference>
<evidence type="ECO:0000313" key="7">
    <source>
        <dbReference type="RefSeq" id="XP_065659905.1"/>
    </source>
</evidence>
<dbReference type="SUPFAM" id="SSF49599">
    <property type="entry name" value="TRAF domain-like"/>
    <property type="match status" value="1"/>
</dbReference>
<accession>A0ABM4CE02</accession>
<dbReference type="InterPro" id="IPR017907">
    <property type="entry name" value="Znf_RING_CS"/>
</dbReference>
<sequence>MDEARHFLNPESVSVHLYCSVCQDVFREPFRAPCGHSFCKECINNWLSQSKTCPEDRKPINQKQLHYDFILANIIGDQMVACPFRSKGCEFVNKLETLSSHKKSCVFNPINLPSFMKESPFSINPNLGQSRDEETLPTPGKPSLKMRLFCDENKRNLLCSVFENKVEQTLVKKETTNKVWLNKENDIKKPKRRAIEIYSP</sequence>
<dbReference type="InterPro" id="IPR001841">
    <property type="entry name" value="Znf_RING"/>
</dbReference>
<organism evidence="6 7">
    <name type="scientific">Hydra vulgaris</name>
    <name type="common">Hydra</name>
    <name type="synonym">Hydra attenuata</name>
    <dbReference type="NCBI Taxonomy" id="6087"/>
    <lineage>
        <taxon>Eukaryota</taxon>
        <taxon>Metazoa</taxon>
        <taxon>Cnidaria</taxon>
        <taxon>Hydrozoa</taxon>
        <taxon>Hydroidolina</taxon>
        <taxon>Anthoathecata</taxon>
        <taxon>Aplanulata</taxon>
        <taxon>Hydridae</taxon>
        <taxon>Hydra</taxon>
    </lineage>
</organism>
<dbReference type="PROSITE" id="PS50089">
    <property type="entry name" value="ZF_RING_2"/>
    <property type="match status" value="1"/>
</dbReference>
<gene>
    <name evidence="7" type="primary">LOC101236294</name>
</gene>